<dbReference type="InterPro" id="IPR009057">
    <property type="entry name" value="Homeodomain-like_sf"/>
</dbReference>
<keyword evidence="1" id="KW-0805">Transcription regulation</keyword>
<feature type="DNA-binding region" description="H-T-H motif" evidence="4">
    <location>
        <begin position="74"/>
        <end position="93"/>
    </location>
</feature>
<sequence>MRNGVPVCQRPAAGPCARFRSERRVRVSQERPESPESPESEGAPRRRRADAVRNAEAVRAAAKQVFAESGVDAPMREIAARAGVGVGTVYRSYPLRSDLIIAVFRHELEATAQDARALADEHPPREALRLWTRSLARFLATKRGFATALHSGDPAYAPLPAQFLGVLAPEVQRILDLGAADGTMRRDIRAEDLIPALGRLSDAGPADGTDADASRMIDVLLDGLAAR</sequence>
<evidence type="ECO:0000256" key="3">
    <source>
        <dbReference type="ARBA" id="ARBA00023163"/>
    </source>
</evidence>
<dbReference type="PANTHER" id="PTHR30055:SF234">
    <property type="entry name" value="HTH-TYPE TRANSCRIPTIONAL REGULATOR BETI"/>
    <property type="match status" value="1"/>
</dbReference>
<keyword evidence="3" id="KW-0804">Transcription</keyword>
<dbReference type="Gene3D" id="1.10.357.10">
    <property type="entry name" value="Tetracycline Repressor, domain 2"/>
    <property type="match status" value="1"/>
</dbReference>
<comment type="caution">
    <text evidence="7">The sequence shown here is derived from an EMBL/GenBank/DDBJ whole genome shotgun (WGS) entry which is preliminary data.</text>
</comment>
<dbReference type="PRINTS" id="PR00455">
    <property type="entry name" value="HTHTETR"/>
</dbReference>
<dbReference type="InterPro" id="IPR036271">
    <property type="entry name" value="Tet_transcr_reg_TetR-rel_C_sf"/>
</dbReference>
<dbReference type="PANTHER" id="PTHR30055">
    <property type="entry name" value="HTH-TYPE TRANSCRIPTIONAL REGULATOR RUTR"/>
    <property type="match status" value="1"/>
</dbReference>
<protein>
    <submittedName>
        <fullName evidence="7">TetR/AcrR family transcriptional regulator</fullName>
    </submittedName>
</protein>
<dbReference type="Proteomes" id="UP000612352">
    <property type="component" value="Unassembled WGS sequence"/>
</dbReference>
<evidence type="ECO:0000259" key="6">
    <source>
        <dbReference type="PROSITE" id="PS50977"/>
    </source>
</evidence>
<evidence type="ECO:0000256" key="1">
    <source>
        <dbReference type="ARBA" id="ARBA00023015"/>
    </source>
</evidence>
<accession>A0ABS1BE60</accession>
<keyword evidence="2 4" id="KW-0238">DNA-binding</keyword>
<dbReference type="Pfam" id="PF21597">
    <property type="entry name" value="TetR_C_43"/>
    <property type="match status" value="1"/>
</dbReference>
<dbReference type="EMBL" id="JAEDAJ010000016">
    <property type="protein sequence ID" value="MBK0332948.1"/>
    <property type="molecule type" value="Genomic_DNA"/>
</dbReference>
<evidence type="ECO:0000313" key="8">
    <source>
        <dbReference type="Proteomes" id="UP000612352"/>
    </source>
</evidence>
<dbReference type="InterPro" id="IPR001647">
    <property type="entry name" value="HTH_TetR"/>
</dbReference>
<dbReference type="SUPFAM" id="SSF48498">
    <property type="entry name" value="Tetracyclin repressor-like, C-terminal domain"/>
    <property type="match status" value="1"/>
</dbReference>
<name>A0ABS1BE60_9MICO</name>
<dbReference type="PROSITE" id="PS50977">
    <property type="entry name" value="HTH_TETR_2"/>
    <property type="match status" value="1"/>
</dbReference>
<gene>
    <name evidence="7" type="ORF">I8D64_16210</name>
</gene>
<feature type="compositionally biased region" description="Basic and acidic residues" evidence="5">
    <location>
        <begin position="19"/>
        <end position="34"/>
    </location>
</feature>
<organism evidence="7 8">
    <name type="scientific">Brachybacterium halotolerans</name>
    <dbReference type="NCBI Taxonomy" id="2795215"/>
    <lineage>
        <taxon>Bacteria</taxon>
        <taxon>Bacillati</taxon>
        <taxon>Actinomycetota</taxon>
        <taxon>Actinomycetes</taxon>
        <taxon>Micrococcales</taxon>
        <taxon>Dermabacteraceae</taxon>
        <taxon>Brachybacterium</taxon>
    </lineage>
</organism>
<feature type="domain" description="HTH tetR-type" evidence="6">
    <location>
        <begin position="52"/>
        <end position="111"/>
    </location>
</feature>
<evidence type="ECO:0000256" key="2">
    <source>
        <dbReference type="ARBA" id="ARBA00023125"/>
    </source>
</evidence>
<evidence type="ECO:0000256" key="4">
    <source>
        <dbReference type="PROSITE-ProRule" id="PRU00335"/>
    </source>
</evidence>
<feature type="region of interest" description="Disordered" evidence="5">
    <location>
        <begin position="19"/>
        <end position="52"/>
    </location>
</feature>
<reference evidence="7 8" key="1">
    <citation type="submission" date="2020-12" db="EMBL/GenBank/DDBJ databases">
        <title>Brachybacterium sp. MASK1Z-5, whole genome shotgun sequence.</title>
        <authorList>
            <person name="Tuo L."/>
        </authorList>
    </citation>
    <scope>NUCLEOTIDE SEQUENCE [LARGE SCALE GENOMIC DNA]</scope>
    <source>
        <strain evidence="7 8">MASK1Z-5</strain>
    </source>
</reference>
<keyword evidence="8" id="KW-1185">Reference proteome</keyword>
<dbReference type="InterPro" id="IPR050109">
    <property type="entry name" value="HTH-type_TetR-like_transc_reg"/>
</dbReference>
<dbReference type="SUPFAM" id="SSF46689">
    <property type="entry name" value="Homeodomain-like"/>
    <property type="match status" value="1"/>
</dbReference>
<evidence type="ECO:0000256" key="5">
    <source>
        <dbReference type="SAM" id="MobiDB-lite"/>
    </source>
</evidence>
<dbReference type="Pfam" id="PF00440">
    <property type="entry name" value="TetR_N"/>
    <property type="match status" value="1"/>
</dbReference>
<evidence type="ECO:0000313" key="7">
    <source>
        <dbReference type="EMBL" id="MBK0332948.1"/>
    </source>
</evidence>
<proteinExistence type="predicted"/>
<dbReference type="InterPro" id="IPR049445">
    <property type="entry name" value="TetR_SbtR-like_C"/>
</dbReference>